<feature type="compositionally biased region" description="Low complexity" evidence="1">
    <location>
        <begin position="52"/>
        <end position="66"/>
    </location>
</feature>
<dbReference type="Pfam" id="PF11905">
    <property type="entry name" value="DUF3425"/>
    <property type="match status" value="1"/>
</dbReference>
<dbReference type="OrthoDB" id="2245989at2759"/>
<dbReference type="InterPro" id="IPR021833">
    <property type="entry name" value="DUF3425"/>
</dbReference>
<dbReference type="PANTHER" id="PTHR38116:SF9">
    <property type="entry name" value="BZIP DOMAIN-CONTAINING PROTEIN"/>
    <property type="match status" value="1"/>
</dbReference>
<evidence type="ECO:0000313" key="4">
    <source>
        <dbReference type="Proteomes" id="UP000323386"/>
    </source>
</evidence>
<feature type="compositionally biased region" description="Basic and acidic residues" evidence="1">
    <location>
        <begin position="367"/>
        <end position="380"/>
    </location>
</feature>
<gene>
    <name evidence="3" type="ORF">PSFLO_01444</name>
</gene>
<evidence type="ECO:0000256" key="1">
    <source>
        <dbReference type="SAM" id="MobiDB-lite"/>
    </source>
</evidence>
<dbReference type="PANTHER" id="PTHR38116">
    <property type="entry name" value="CHROMOSOME 7, WHOLE GENOME SHOTGUN SEQUENCE"/>
    <property type="match status" value="1"/>
</dbReference>
<evidence type="ECO:0000259" key="2">
    <source>
        <dbReference type="PROSITE" id="PS00036"/>
    </source>
</evidence>
<feature type="region of interest" description="Disordered" evidence="1">
    <location>
        <begin position="316"/>
        <end position="387"/>
    </location>
</feature>
<organism evidence="3 4">
    <name type="scientific">Pseudozyma flocculosa</name>
    <dbReference type="NCBI Taxonomy" id="84751"/>
    <lineage>
        <taxon>Eukaryota</taxon>
        <taxon>Fungi</taxon>
        <taxon>Dikarya</taxon>
        <taxon>Basidiomycota</taxon>
        <taxon>Ustilaginomycotina</taxon>
        <taxon>Ustilaginomycetes</taxon>
        <taxon>Ustilaginales</taxon>
        <taxon>Ustilaginaceae</taxon>
        <taxon>Pseudozyma</taxon>
    </lineage>
</organism>
<dbReference type="GO" id="GO:0003700">
    <property type="term" value="F:DNA-binding transcription factor activity"/>
    <property type="evidence" value="ECO:0007669"/>
    <property type="project" value="InterPro"/>
</dbReference>
<dbReference type="InterPro" id="IPR004827">
    <property type="entry name" value="bZIP"/>
</dbReference>
<protein>
    <recommendedName>
        <fullName evidence="2">BZIP domain-containing protein</fullName>
    </recommendedName>
</protein>
<dbReference type="PROSITE" id="PS00036">
    <property type="entry name" value="BZIP_BASIC"/>
    <property type="match status" value="1"/>
</dbReference>
<proteinExistence type="predicted"/>
<feature type="region of interest" description="Disordered" evidence="1">
    <location>
        <begin position="52"/>
        <end position="75"/>
    </location>
</feature>
<keyword evidence="4" id="KW-1185">Reference proteome</keyword>
<dbReference type="EMBL" id="OOIP01000003">
    <property type="protein sequence ID" value="SPO35973.1"/>
    <property type="molecule type" value="Genomic_DNA"/>
</dbReference>
<feature type="region of interest" description="Disordered" evidence="1">
    <location>
        <begin position="226"/>
        <end position="285"/>
    </location>
</feature>
<dbReference type="CDD" id="cd14686">
    <property type="entry name" value="bZIP"/>
    <property type="match status" value="1"/>
</dbReference>
<dbReference type="AlphaFoldDB" id="A0A5C3EUF7"/>
<evidence type="ECO:0000313" key="3">
    <source>
        <dbReference type="EMBL" id="SPO35973.1"/>
    </source>
</evidence>
<feature type="region of interest" description="Disordered" evidence="1">
    <location>
        <begin position="125"/>
        <end position="159"/>
    </location>
</feature>
<reference evidence="3 4" key="1">
    <citation type="submission" date="2018-03" db="EMBL/GenBank/DDBJ databases">
        <authorList>
            <person name="Guldener U."/>
        </authorList>
    </citation>
    <scope>NUCLEOTIDE SEQUENCE [LARGE SCALE GENOMIC DNA]</scope>
    <source>
        <strain evidence="3 4">DAOM196992</strain>
    </source>
</reference>
<accession>A0A5C3EUF7</accession>
<name>A0A5C3EUF7_9BASI</name>
<feature type="domain" description="BZIP" evidence="2">
    <location>
        <begin position="370"/>
        <end position="384"/>
    </location>
</feature>
<feature type="compositionally biased region" description="Polar residues" evidence="1">
    <location>
        <begin position="255"/>
        <end position="278"/>
    </location>
</feature>
<sequence length="798" mass="86629">MSHLWNEPAERSHFSPNAHAYAQSAGLPMQYHVGSPNLGNPGRPSIQQQFQFVVKPQQQQQQQQQQHQHHHAHDVSDNYQYRTADAGLEASGIIGSTSTLDKSGSALGSQHPGWAFEHAAKLSHPPAASGTSTLDAFGSGSHVAPSSQTPGALSGPLGGLHHDGNTALVDASSNSFISDSSVMANTTSYPLSQAMAGVPIPISQPVPSAALGAPVSVAPLPSRRSVDVGMDRAPLGSTSFGSGGPEMTASEPTFAGSSASPTSSNGRLGSSPESQGLPRNSMFGEPALQVSGPALANVDAWMASSINAAPSVTSVSSTDMAMPHGRSSSVHYASSSQAAAPALTRQQQQLKHQQQQQQQQQQTFKTSVERRERNKASQRESRKRRQDRLEMLEAENAALRKALASAKKDKAGKGLSSKFSGAIFLDVIEPHLEDSSAEQGFNELIGHRFPEQKSEAQEVFNELDVYDPREAEGEAAQTSDVAISHSAYGEAAEIPAETDNQVAKSSGPVRNGRGAQPQRKNVWELGISHHESSKSFTSLVVVPELVLYKVCRLYFSLVLPFTTSLKSGIVNLRAARAAPFLLGGPDELPRFKGDPLDEAKPELVLPQNLMPTENQLRIGFHPVEIAVIPFPSMRDKLLTIIEAFHKLEGIEDVPDGARITEEERAYSPASTHPEVYAGKMQQRTAIISDMSTWTPEDELDPKNAVVIPDRNRVYRYGFTEKPKGSVKMGRPAQRFLDDFFVEVVRSLRIWTPAGDVFDQEGFELRESFFEKYPSLVDEKILRATNRWRRARGEAPIRL</sequence>
<feature type="compositionally biased region" description="Low complexity" evidence="1">
    <location>
        <begin position="327"/>
        <end position="362"/>
    </location>
</feature>
<dbReference type="Proteomes" id="UP000323386">
    <property type="component" value="Unassembled WGS sequence"/>
</dbReference>